<dbReference type="Gene3D" id="1.25.40.10">
    <property type="entry name" value="Tetratricopeptide repeat domain"/>
    <property type="match status" value="2"/>
</dbReference>
<dbReference type="PROSITE" id="PS50005">
    <property type="entry name" value="TPR"/>
    <property type="match status" value="1"/>
</dbReference>
<comment type="similarity">
    <text evidence="1">Belongs to the AfsR/DnrI/RedD regulatory family.</text>
</comment>
<dbReference type="SUPFAM" id="SSF46894">
    <property type="entry name" value="C-terminal effector domain of the bipartite response regulators"/>
    <property type="match status" value="1"/>
</dbReference>
<dbReference type="GO" id="GO:0006355">
    <property type="term" value="P:regulation of DNA-templated transcription"/>
    <property type="evidence" value="ECO:0007669"/>
    <property type="project" value="InterPro"/>
</dbReference>
<dbReference type="PRINTS" id="PR00364">
    <property type="entry name" value="DISEASERSIST"/>
</dbReference>
<dbReference type="GO" id="GO:0000160">
    <property type="term" value="P:phosphorelay signal transduction system"/>
    <property type="evidence" value="ECO:0007669"/>
    <property type="project" value="InterPro"/>
</dbReference>
<dbReference type="OrthoDB" id="7628974at2"/>
<organism evidence="8 9">
    <name type="scientific">Saccharothrix carnea</name>
    <dbReference type="NCBI Taxonomy" id="1280637"/>
    <lineage>
        <taxon>Bacteria</taxon>
        <taxon>Bacillati</taxon>
        <taxon>Actinomycetota</taxon>
        <taxon>Actinomycetes</taxon>
        <taxon>Pseudonocardiales</taxon>
        <taxon>Pseudonocardiaceae</taxon>
        <taxon>Saccharothrix</taxon>
    </lineage>
</organism>
<evidence type="ECO:0000256" key="3">
    <source>
        <dbReference type="ARBA" id="ARBA00023125"/>
    </source>
</evidence>
<dbReference type="InterPro" id="IPR016032">
    <property type="entry name" value="Sig_transdc_resp-reg_C-effctor"/>
</dbReference>
<dbReference type="SUPFAM" id="SSF48452">
    <property type="entry name" value="TPR-like"/>
    <property type="match status" value="3"/>
</dbReference>
<dbReference type="SUPFAM" id="SSF52540">
    <property type="entry name" value="P-loop containing nucleoside triphosphate hydrolases"/>
    <property type="match status" value="1"/>
</dbReference>
<gene>
    <name evidence="8" type="ORF">B0I31_11785</name>
</gene>
<evidence type="ECO:0000313" key="9">
    <source>
        <dbReference type="Proteomes" id="UP000241118"/>
    </source>
</evidence>
<dbReference type="Pfam" id="PF13191">
    <property type="entry name" value="AAA_16"/>
    <property type="match status" value="1"/>
</dbReference>
<dbReference type="Pfam" id="PF13424">
    <property type="entry name" value="TPR_12"/>
    <property type="match status" value="1"/>
</dbReference>
<dbReference type="InterPro" id="IPR019734">
    <property type="entry name" value="TPR_rpt"/>
</dbReference>
<dbReference type="InterPro" id="IPR027417">
    <property type="entry name" value="P-loop_NTPase"/>
</dbReference>
<dbReference type="PANTHER" id="PTHR35807">
    <property type="entry name" value="TRANSCRIPTIONAL REGULATOR REDD-RELATED"/>
    <property type="match status" value="1"/>
</dbReference>
<proteinExistence type="inferred from homology"/>
<accession>A0A2P8I092</accession>
<dbReference type="Pfam" id="PF03704">
    <property type="entry name" value="BTAD"/>
    <property type="match status" value="1"/>
</dbReference>
<dbReference type="CDD" id="cd15831">
    <property type="entry name" value="BTAD"/>
    <property type="match status" value="1"/>
</dbReference>
<dbReference type="PROSITE" id="PS51755">
    <property type="entry name" value="OMPR_PHOB"/>
    <property type="match status" value="1"/>
</dbReference>
<evidence type="ECO:0000259" key="7">
    <source>
        <dbReference type="PROSITE" id="PS51755"/>
    </source>
</evidence>
<name>A0A2P8I092_SACCR</name>
<dbReference type="InterPro" id="IPR041664">
    <property type="entry name" value="AAA_16"/>
</dbReference>
<dbReference type="SMART" id="SM01043">
    <property type="entry name" value="BTAD"/>
    <property type="match status" value="1"/>
</dbReference>
<dbReference type="SMART" id="SM00028">
    <property type="entry name" value="TPR"/>
    <property type="match status" value="6"/>
</dbReference>
<dbReference type="PANTHER" id="PTHR35807:SF1">
    <property type="entry name" value="TRANSCRIPTIONAL REGULATOR REDD"/>
    <property type="match status" value="1"/>
</dbReference>
<dbReference type="InterPro" id="IPR001867">
    <property type="entry name" value="OmpR/PhoB-type_DNA-bd"/>
</dbReference>
<evidence type="ECO:0000256" key="4">
    <source>
        <dbReference type="ARBA" id="ARBA00023163"/>
    </source>
</evidence>
<reference evidence="8 9" key="1">
    <citation type="submission" date="2018-03" db="EMBL/GenBank/DDBJ databases">
        <title>Genomic Encyclopedia of Type Strains, Phase III (KMG-III): the genomes of soil and plant-associated and newly described type strains.</title>
        <authorList>
            <person name="Whitman W."/>
        </authorList>
    </citation>
    <scope>NUCLEOTIDE SEQUENCE [LARGE SCALE GENOMIC DNA]</scope>
    <source>
        <strain evidence="8 9">CGMCC 4.7097</strain>
    </source>
</reference>
<feature type="repeat" description="TPR" evidence="5">
    <location>
        <begin position="828"/>
        <end position="861"/>
    </location>
</feature>
<evidence type="ECO:0000256" key="5">
    <source>
        <dbReference type="PROSITE-ProRule" id="PRU00339"/>
    </source>
</evidence>
<dbReference type="InterPro" id="IPR011990">
    <property type="entry name" value="TPR-like_helical_dom_sf"/>
</dbReference>
<keyword evidence="3 6" id="KW-0238">DNA-binding</keyword>
<dbReference type="Gene3D" id="1.10.10.10">
    <property type="entry name" value="Winged helix-like DNA-binding domain superfamily/Winged helix DNA-binding domain"/>
    <property type="match status" value="1"/>
</dbReference>
<dbReference type="EMBL" id="PYAX01000017">
    <property type="protein sequence ID" value="PSL51889.1"/>
    <property type="molecule type" value="Genomic_DNA"/>
</dbReference>
<dbReference type="Pfam" id="PF13374">
    <property type="entry name" value="TPR_10"/>
    <property type="match status" value="1"/>
</dbReference>
<evidence type="ECO:0000313" key="8">
    <source>
        <dbReference type="EMBL" id="PSL51889.1"/>
    </source>
</evidence>
<keyword evidence="2" id="KW-0805">Transcription regulation</keyword>
<evidence type="ECO:0000256" key="6">
    <source>
        <dbReference type="PROSITE-ProRule" id="PRU01091"/>
    </source>
</evidence>
<feature type="domain" description="OmpR/PhoB-type" evidence="7">
    <location>
        <begin position="1"/>
        <end position="89"/>
    </location>
</feature>
<dbReference type="SMART" id="SM00862">
    <property type="entry name" value="Trans_reg_C"/>
    <property type="match status" value="1"/>
</dbReference>
<keyword evidence="9" id="KW-1185">Reference proteome</keyword>
<feature type="DNA-binding region" description="OmpR/PhoB-type" evidence="6">
    <location>
        <begin position="1"/>
        <end position="89"/>
    </location>
</feature>
<dbReference type="RefSeq" id="WP_106619536.1">
    <property type="nucleotide sequence ID" value="NZ_PYAX01000017.1"/>
</dbReference>
<keyword evidence="5" id="KW-0802">TPR repeat</keyword>
<protein>
    <submittedName>
        <fullName evidence="8">DNA-binding SARP family transcriptional activator</fullName>
    </submittedName>
</protein>
<keyword evidence="4" id="KW-0804">Transcription</keyword>
<dbReference type="InterPro" id="IPR005158">
    <property type="entry name" value="BTAD"/>
</dbReference>
<sequence length="991" mass="106981">MLGPVCAHGSGGAAALAGTRQRAVLGVLALHTGEVLSASRLVDVLWGEDPPRTALRTLHSHVARIRQALTACGVPEALATRAPGYVLDVPREEVDAHRFERLASAGRSALTGGAVERAVAALREAVGLWRGDAFAGTDLSSWGEHEVERLHALRLSAVEDLWEAEIRAGHHEVAVLELPRLLAEHPTTERLVRLHMLALHRCGRHTDALDAFARLRHTLADEFGVDPGPELVALHTAILRRDPVLDPLPVAVAVPPRQLPAGVGHFTGRTAELADLDRVLAPHDARDGFPIVVVAGAAGMGKTSLAVEWAHRVADRFPDGQLYLDLRGHDPKLALPARDAFAHLLRALDVPDDRIPGEPDAQAALYRSLLHGKRYLVVLDDAAGVEDVLRFVPPGPGSLLLLTSRQNMAALAARHATRVVGVEALRDDEAVSLLGSVIGDDRVARESGPAAHLARLCGGMPLALRIAAARLVGRPVGAVAEFAAELTDSERLDGLAVVGDSRTVRTVLNSAYRPLTAEVARVFRGLGLHPGPTFGGDLGAAVCGLPTAAGRRAVAELAAAHLVTPVEQGRYRFHDLIREYARCRVRADEPDHDGTARLVDWYLAAAFRASRLIDPDRSPVTPTLRHTPAEPPFAPDKRAALAFLDAERANLVPVVAHARENGHLTAAWQLTSLLTSFYDAAGHWHDRVELCRHGAAAAGDLGDTAAEAEMLRALGVAYFMTRRLPEALTASDRALTVARAIGDLAAQGHIHNNMANMHAELRHFDRAVTAHHLAVEQSTAAGHDLGRALAQRNLGHTYVRMGRADLAFAPLHEALRRLRELGHARLEAGTLDTLGEAYLQVGERHRALEHFERALAISRDIGDRWLEWEALLDTGIARLDGGHHTSALERFEEALAISREVGDRHGESSTLGHIGRTLLLVGDLEAAREHLHAALVVRERVPDPYEEAHLHRDLADLADRLGDPVAAHHRRTAMRLHEQADTLPDARSLSA</sequence>
<comment type="caution">
    <text evidence="8">The sequence shown here is derived from an EMBL/GenBank/DDBJ whole genome shotgun (WGS) entry which is preliminary data.</text>
</comment>
<evidence type="ECO:0000256" key="2">
    <source>
        <dbReference type="ARBA" id="ARBA00023015"/>
    </source>
</evidence>
<dbReference type="InterPro" id="IPR036388">
    <property type="entry name" value="WH-like_DNA-bd_sf"/>
</dbReference>
<dbReference type="Proteomes" id="UP000241118">
    <property type="component" value="Unassembled WGS sequence"/>
</dbReference>
<dbReference type="AlphaFoldDB" id="A0A2P8I092"/>
<evidence type="ECO:0000256" key="1">
    <source>
        <dbReference type="ARBA" id="ARBA00005820"/>
    </source>
</evidence>
<dbReference type="GO" id="GO:0043531">
    <property type="term" value="F:ADP binding"/>
    <property type="evidence" value="ECO:0007669"/>
    <property type="project" value="InterPro"/>
</dbReference>
<dbReference type="GO" id="GO:0003677">
    <property type="term" value="F:DNA binding"/>
    <property type="evidence" value="ECO:0007669"/>
    <property type="project" value="UniProtKB-UniRule"/>
</dbReference>
<dbReference type="Pfam" id="PF00486">
    <property type="entry name" value="Trans_reg_C"/>
    <property type="match status" value="1"/>
</dbReference>
<dbReference type="InterPro" id="IPR051677">
    <property type="entry name" value="AfsR-DnrI-RedD_regulator"/>
</dbReference>
<dbReference type="Gene3D" id="3.40.50.300">
    <property type="entry name" value="P-loop containing nucleotide triphosphate hydrolases"/>
    <property type="match status" value="1"/>
</dbReference>